<dbReference type="Gene3D" id="3.40.50.300">
    <property type="entry name" value="P-loop containing nucleotide triphosphate hydrolases"/>
    <property type="match status" value="1"/>
</dbReference>
<keyword evidence="7" id="KW-0808">Transferase</keyword>
<dbReference type="Pfam" id="PF13807">
    <property type="entry name" value="GNVR"/>
    <property type="match status" value="1"/>
</dbReference>
<keyword evidence="14" id="KW-0829">Tyrosine-protein kinase</keyword>
<evidence type="ECO:0000256" key="7">
    <source>
        <dbReference type="ARBA" id="ARBA00022679"/>
    </source>
</evidence>
<keyword evidence="5" id="KW-1003">Cell membrane</keyword>
<dbReference type="PANTHER" id="PTHR32309">
    <property type="entry name" value="TYROSINE-PROTEIN KINASE"/>
    <property type="match status" value="1"/>
</dbReference>
<keyword evidence="6" id="KW-0997">Cell inner membrane</keyword>
<evidence type="ECO:0000256" key="14">
    <source>
        <dbReference type="ARBA" id="ARBA00023137"/>
    </source>
</evidence>
<evidence type="ECO:0000256" key="11">
    <source>
        <dbReference type="ARBA" id="ARBA00022840"/>
    </source>
</evidence>
<dbReference type="RefSeq" id="WP_132128476.1">
    <property type="nucleotide sequence ID" value="NZ_SMAD01000003.1"/>
</dbReference>
<evidence type="ECO:0000256" key="12">
    <source>
        <dbReference type="ARBA" id="ARBA00022989"/>
    </source>
</evidence>
<feature type="domain" description="Tyrosine-protein kinase G-rich" evidence="19">
    <location>
        <begin position="439"/>
        <end position="510"/>
    </location>
</feature>
<evidence type="ECO:0000256" key="16">
    <source>
        <dbReference type="SAM" id="Phobius"/>
    </source>
</evidence>
<dbReference type="AlphaFoldDB" id="A0A4R3KWE4"/>
<evidence type="ECO:0000256" key="5">
    <source>
        <dbReference type="ARBA" id="ARBA00022475"/>
    </source>
</evidence>
<evidence type="ECO:0000259" key="19">
    <source>
        <dbReference type="Pfam" id="PF13807"/>
    </source>
</evidence>
<comment type="caution">
    <text evidence="20">The sequence shown here is derived from an EMBL/GenBank/DDBJ whole genome shotgun (WGS) entry which is preliminary data.</text>
</comment>
<dbReference type="CDD" id="cd05387">
    <property type="entry name" value="BY-kinase"/>
    <property type="match status" value="1"/>
</dbReference>
<dbReference type="SUPFAM" id="SSF52540">
    <property type="entry name" value="P-loop containing nucleoside triphosphate hydrolases"/>
    <property type="match status" value="1"/>
</dbReference>
<dbReference type="EC" id="2.7.10.2" evidence="4"/>
<dbReference type="GO" id="GO:0005524">
    <property type="term" value="F:ATP binding"/>
    <property type="evidence" value="ECO:0007669"/>
    <property type="project" value="UniProtKB-KW"/>
</dbReference>
<dbReference type="Pfam" id="PF13614">
    <property type="entry name" value="AAA_31"/>
    <property type="match status" value="1"/>
</dbReference>
<dbReference type="InterPro" id="IPR005702">
    <property type="entry name" value="Wzc-like_C"/>
</dbReference>
<protein>
    <recommendedName>
        <fullName evidence="4">non-specific protein-tyrosine kinase</fullName>
        <ecNumber evidence="4">2.7.10.2</ecNumber>
    </recommendedName>
</protein>
<comment type="catalytic activity">
    <reaction evidence="15">
        <text>L-tyrosyl-[protein] + ATP = O-phospho-L-tyrosyl-[protein] + ADP + H(+)</text>
        <dbReference type="Rhea" id="RHEA:10596"/>
        <dbReference type="Rhea" id="RHEA-COMP:10136"/>
        <dbReference type="Rhea" id="RHEA-COMP:20101"/>
        <dbReference type="ChEBI" id="CHEBI:15378"/>
        <dbReference type="ChEBI" id="CHEBI:30616"/>
        <dbReference type="ChEBI" id="CHEBI:46858"/>
        <dbReference type="ChEBI" id="CHEBI:61978"/>
        <dbReference type="ChEBI" id="CHEBI:456216"/>
        <dbReference type="EC" id="2.7.10.2"/>
    </reaction>
</comment>
<evidence type="ECO:0000256" key="6">
    <source>
        <dbReference type="ARBA" id="ARBA00022519"/>
    </source>
</evidence>
<evidence type="ECO:0000256" key="1">
    <source>
        <dbReference type="ARBA" id="ARBA00004429"/>
    </source>
</evidence>
<organism evidence="20 21">
    <name type="scientific">Anseongella ginsenosidimutans</name>
    <dbReference type="NCBI Taxonomy" id="496056"/>
    <lineage>
        <taxon>Bacteria</taxon>
        <taxon>Pseudomonadati</taxon>
        <taxon>Bacteroidota</taxon>
        <taxon>Sphingobacteriia</taxon>
        <taxon>Sphingobacteriales</taxon>
        <taxon>Sphingobacteriaceae</taxon>
        <taxon>Anseongella</taxon>
    </lineage>
</organism>
<evidence type="ECO:0000259" key="18">
    <source>
        <dbReference type="Pfam" id="PF13614"/>
    </source>
</evidence>
<dbReference type="GO" id="GO:0004715">
    <property type="term" value="F:non-membrane spanning protein tyrosine kinase activity"/>
    <property type="evidence" value="ECO:0007669"/>
    <property type="project" value="UniProtKB-EC"/>
</dbReference>
<dbReference type="InterPro" id="IPR025669">
    <property type="entry name" value="AAA_dom"/>
</dbReference>
<keyword evidence="9" id="KW-0547">Nucleotide-binding</keyword>
<dbReference type="PANTHER" id="PTHR32309:SF13">
    <property type="entry name" value="FERRIC ENTEROBACTIN TRANSPORT PROTEIN FEPE"/>
    <property type="match status" value="1"/>
</dbReference>
<evidence type="ECO:0000256" key="8">
    <source>
        <dbReference type="ARBA" id="ARBA00022692"/>
    </source>
</evidence>
<dbReference type="NCBIfam" id="TIGR01007">
    <property type="entry name" value="eps_fam"/>
    <property type="match status" value="1"/>
</dbReference>
<evidence type="ECO:0000313" key="21">
    <source>
        <dbReference type="Proteomes" id="UP000295807"/>
    </source>
</evidence>
<accession>A0A4R3KWE4</accession>
<evidence type="ECO:0000313" key="20">
    <source>
        <dbReference type="EMBL" id="TCS88251.1"/>
    </source>
</evidence>
<dbReference type="GO" id="GO:0005886">
    <property type="term" value="C:plasma membrane"/>
    <property type="evidence" value="ECO:0007669"/>
    <property type="project" value="UniProtKB-SubCell"/>
</dbReference>
<keyword evidence="13 16" id="KW-0472">Membrane</keyword>
<dbReference type="InterPro" id="IPR032807">
    <property type="entry name" value="GNVR"/>
</dbReference>
<dbReference type="InterPro" id="IPR003856">
    <property type="entry name" value="LPS_length_determ_N"/>
</dbReference>
<evidence type="ECO:0000256" key="3">
    <source>
        <dbReference type="ARBA" id="ARBA00008883"/>
    </source>
</evidence>
<reference evidence="20 21" key="1">
    <citation type="submission" date="2019-03" db="EMBL/GenBank/DDBJ databases">
        <title>Genomic Encyclopedia of Type Strains, Phase IV (KMG-IV): sequencing the most valuable type-strain genomes for metagenomic binning, comparative biology and taxonomic classification.</title>
        <authorList>
            <person name="Goeker M."/>
        </authorList>
    </citation>
    <scope>NUCLEOTIDE SEQUENCE [LARGE SCALE GENOMIC DNA]</scope>
    <source>
        <strain evidence="20 21">DSM 21100</strain>
    </source>
</reference>
<feature type="domain" description="AAA" evidence="18">
    <location>
        <begin position="577"/>
        <end position="698"/>
    </location>
</feature>
<dbReference type="InterPro" id="IPR027417">
    <property type="entry name" value="P-loop_NTPase"/>
</dbReference>
<dbReference type="EMBL" id="SMAD01000003">
    <property type="protein sequence ID" value="TCS88251.1"/>
    <property type="molecule type" value="Genomic_DNA"/>
</dbReference>
<comment type="subcellular location">
    <subcellularLocation>
        <location evidence="1">Cell inner membrane</location>
        <topology evidence="1">Multi-pass membrane protein</topology>
    </subcellularLocation>
</comment>
<comment type="similarity">
    <text evidence="2">Belongs to the CpsD/CapB family.</text>
</comment>
<gene>
    <name evidence="20" type="ORF">EDD80_103113</name>
</gene>
<evidence type="ECO:0000256" key="10">
    <source>
        <dbReference type="ARBA" id="ARBA00022777"/>
    </source>
</evidence>
<proteinExistence type="inferred from homology"/>
<keyword evidence="8 16" id="KW-0812">Transmembrane</keyword>
<evidence type="ECO:0000256" key="2">
    <source>
        <dbReference type="ARBA" id="ARBA00007316"/>
    </source>
</evidence>
<dbReference type="Proteomes" id="UP000295807">
    <property type="component" value="Unassembled WGS sequence"/>
</dbReference>
<feature type="domain" description="Polysaccharide chain length determinant N-terminal" evidence="17">
    <location>
        <begin position="15"/>
        <end position="108"/>
    </location>
</feature>
<evidence type="ECO:0000256" key="15">
    <source>
        <dbReference type="ARBA" id="ARBA00051245"/>
    </source>
</evidence>
<dbReference type="Pfam" id="PF02706">
    <property type="entry name" value="Wzz"/>
    <property type="match status" value="1"/>
</dbReference>
<dbReference type="InterPro" id="IPR050445">
    <property type="entry name" value="Bact_polysacc_biosynth/exp"/>
</dbReference>
<evidence type="ECO:0000256" key="13">
    <source>
        <dbReference type="ARBA" id="ARBA00023136"/>
    </source>
</evidence>
<dbReference type="OrthoDB" id="9794577at2"/>
<evidence type="ECO:0000256" key="9">
    <source>
        <dbReference type="ARBA" id="ARBA00022741"/>
    </source>
</evidence>
<keyword evidence="10" id="KW-0418">Kinase</keyword>
<comment type="similarity">
    <text evidence="3">Belongs to the etk/wzc family.</text>
</comment>
<feature type="transmembrane region" description="Helical" evidence="16">
    <location>
        <begin position="24"/>
        <end position="41"/>
    </location>
</feature>
<keyword evidence="21" id="KW-1185">Reference proteome</keyword>
<name>A0A4R3KWE4_9SPHI</name>
<evidence type="ECO:0000256" key="4">
    <source>
        <dbReference type="ARBA" id="ARBA00011903"/>
    </source>
</evidence>
<evidence type="ECO:0000259" key="17">
    <source>
        <dbReference type="Pfam" id="PF02706"/>
    </source>
</evidence>
<sequence>MNAVTRSDRNSGIAGLLRNIKSHWYLFILGLVVFLSLAYAYTSFATKEYMIESTMLLQDQQPPVGTSAMNNFASEIGMFSLTDGKSNIKNEEVILKSRFLMKQVVQDLDLNVIVFSGYGFGSHEIFREAPFQAGIRNIAVDSLYQRTYRVEITGNNTWRLSSEEEELTKDVRFGSAVKLPQYELLLERKKDVPLVPGTVYSLEIISDEDAVGRLASSYNVQFSDKSVTTVDMSLIYPHPEKGEVILQHIMDKYLENNIKEKVRMADSMLVFINNRLNVVAGELSEVEEKLEDYRSSNRITDISEQSRVLIDNASNYYNKLQEAQTQLSIINQLEGYLGEPDNKSVIPSSLSIQNASFAASLAQYNSLLLEREKKSLSYTDANPVIRNLDQQIQGVRSNLLQNITSYKKELQLSTRELGSENAAFNSKIQQVPGKERVFLDYARQQNLKQQLYMYLLQRWEEAAIAKNSNMPGSRIIDNAKSTSWPVKPPKRIIYFMAFVMGLIVPLTYVNSKDFLHSRIKSEFDIEKYTDISIIGKIGRNTGSSNLVIHEASNSLIAESFRSLRTNLQFVLNFNASNVIMVTSSTHGEGKTFLTWNLGSSLALAGKKVVFIELDLRKPKLSGMMGIEYDHHGYTDYINEDLDVQSIIKPSLFNENCFIVSSGPVPLNPSELLLSEKLGKLIAYLRSRFDYVIIDSPPVGLVSDALIIEKFADITMYVARHNYTNKSQIEIVNELKRKTKIRNLYLVVNDINLARAGYIGYGNSYV</sequence>
<keyword evidence="12 16" id="KW-1133">Transmembrane helix</keyword>
<keyword evidence="11" id="KW-0067">ATP-binding</keyword>